<evidence type="ECO:0000313" key="1">
    <source>
        <dbReference type="EMBL" id="CAD8128452.1"/>
    </source>
</evidence>
<accession>A0A8S1RP34</accession>
<reference evidence="2" key="1">
    <citation type="submission" date="2021-01" db="EMBL/GenBank/DDBJ databases">
        <authorList>
            <consortium name="Genoscope - CEA"/>
            <person name="William W."/>
        </authorList>
    </citation>
    <scope>NUCLEOTIDE SEQUENCE</scope>
</reference>
<keyword evidence="3" id="KW-1185">Reference proteome</keyword>
<dbReference type="EMBL" id="CAJJDN010000189">
    <property type="protein sequence ID" value="CAD8128452.1"/>
    <property type="molecule type" value="Genomic_DNA"/>
</dbReference>
<organism evidence="2 3">
    <name type="scientific">Paramecium sonneborni</name>
    <dbReference type="NCBI Taxonomy" id="65129"/>
    <lineage>
        <taxon>Eukaryota</taxon>
        <taxon>Sar</taxon>
        <taxon>Alveolata</taxon>
        <taxon>Ciliophora</taxon>
        <taxon>Intramacronucleata</taxon>
        <taxon>Oligohymenophorea</taxon>
        <taxon>Peniculida</taxon>
        <taxon>Parameciidae</taxon>
        <taxon>Paramecium</taxon>
    </lineage>
</organism>
<evidence type="ECO:0000313" key="3">
    <source>
        <dbReference type="Proteomes" id="UP000692954"/>
    </source>
</evidence>
<dbReference type="Proteomes" id="UP000692954">
    <property type="component" value="Unassembled WGS sequence"/>
</dbReference>
<dbReference type="AlphaFoldDB" id="A0A8S1RP34"/>
<comment type="caution">
    <text evidence="2">The sequence shown here is derived from an EMBL/GenBank/DDBJ whole genome shotgun (WGS) entry which is preliminary data.</text>
</comment>
<proteinExistence type="predicted"/>
<gene>
    <name evidence="1" type="ORF">PSON_ATCC_30995.1.T1890029</name>
    <name evidence="2" type="ORF">PSON_ATCC_30995.1.T1890031</name>
</gene>
<evidence type="ECO:0000313" key="2">
    <source>
        <dbReference type="EMBL" id="CAD8128454.1"/>
    </source>
</evidence>
<sequence>MDVYDWDWFLESVQKQMDGKLSNFYSRSFLVLRR</sequence>
<dbReference type="EMBL" id="CAJJDN010000189">
    <property type="protein sequence ID" value="CAD8128454.1"/>
    <property type="molecule type" value="Genomic_DNA"/>
</dbReference>
<name>A0A8S1RP34_9CILI</name>
<protein>
    <submittedName>
        <fullName evidence="2">Uncharacterized protein</fullName>
    </submittedName>
</protein>